<protein>
    <submittedName>
        <fullName evidence="1">Uncharacterized protein</fullName>
    </submittedName>
</protein>
<organism evidence="1 2">
    <name type="scientific">Patagioenas fasciata monilis</name>
    <dbReference type="NCBI Taxonomy" id="372326"/>
    <lineage>
        <taxon>Eukaryota</taxon>
        <taxon>Metazoa</taxon>
        <taxon>Chordata</taxon>
        <taxon>Craniata</taxon>
        <taxon>Vertebrata</taxon>
        <taxon>Euteleostomi</taxon>
        <taxon>Archelosauria</taxon>
        <taxon>Archosauria</taxon>
        <taxon>Dinosauria</taxon>
        <taxon>Saurischia</taxon>
        <taxon>Theropoda</taxon>
        <taxon>Coelurosauria</taxon>
        <taxon>Aves</taxon>
        <taxon>Neognathae</taxon>
        <taxon>Neoaves</taxon>
        <taxon>Columbimorphae</taxon>
        <taxon>Columbiformes</taxon>
        <taxon>Columbidae</taxon>
        <taxon>Patagioenas</taxon>
    </lineage>
</organism>
<sequence>MLSVICSTEPVCGLPEQSAVCDIPHLHHLFPPPHQSHYCIFSYSREELLLLPSLEHCSDPNQFQLLYKVICHTGENFSEALGLMVALSCS</sequence>
<evidence type="ECO:0000313" key="2">
    <source>
        <dbReference type="Proteomes" id="UP000190648"/>
    </source>
</evidence>
<gene>
    <name evidence="1" type="ORF">AV530_005624</name>
</gene>
<dbReference type="Proteomes" id="UP000190648">
    <property type="component" value="Unassembled WGS sequence"/>
</dbReference>
<name>A0A1V4JM27_PATFA</name>
<dbReference type="EMBL" id="LSYS01006902">
    <property type="protein sequence ID" value="OPJ73229.1"/>
    <property type="molecule type" value="Genomic_DNA"/>
</dbReference>
<accession>A0A1V4JM27</accession>
<proteinExistence type="predicted"/>
<dbReference type="AlphaFoldDB" id="A0A1V4JM27"/>
<keyword evidence="2" id="KW-1185">Reference proteome</keyword>
<reference evidence="1 2" key="1">
    <citation type="submission" date="2016-02" db="EMBL/GenBank/DDBJ databases">
        <title>Band-tailed pigeon sequencing and assembly.</title>
        <authorList>
            <person name="Soares A.E."/>
            <person name="Novak B.J."/>
            <person name="Rice E.S."/>
            <person name="O'Connell B."/>
            <person name="Chang D."/>
            <person name="Weber S."/>
            <person name="Shapiro B."/>
        </authorList>
    </citation>
    <scope>NUCLEOTIDE SEQUENCE [LARGE SCALE GENOMIC DNA]</scope>
    <source>
        <strain evidence="1">BTP2013</strain>
        <tissue evidence="1">Blood</tissue>
    </source>
</reference>
<comment type="caution">
    <text evidence="1">The sequence shown here is derived from an EMBL/GenBank/DDBJ whole genome shotgun (WGS) entry which is preliminary data.</text>
</comment>
<evidence type="ECO:0000313" key="1">
    <source>
        <dbReference type="EMBL" id="OPJ73229.1"/>
    </source>
</evidence>